<evidence type="ECO:0000256" key="6">
    <source>
        <dbReference type="PIRSR" id="PIRSR000025-1"/>
    </source>
</evidence>
<dbReference type="GO" id="GO:0009055">
    <property type="term" value="F:electron transfer activity"/>
    <property type="evidence" value="ECO:0007669"/>
    <property type="project" value="InterPro"/>
</dbReference>
<sequence length="122" mass="12652">MKRNPLVPFGIIVVLGIILMIVIGVWGGNIVQDRAAKKNAPSTEDTANLASLSADKIFGQKCSTCHGENLEGGIGPNLQKVGSSMDKAAILNQIKNGGGGMPPNVISGDAADKVATWLAKKK</sequence>
<evidence type="ECO:0000256" key="7">
    <source>
        <dbReference type="PIRSR" id="PIRSR000025-2"/>
    </source>
</evidence>
<evidence type="ECO:0000256" key="4">
    <source>
        <dbReference type="ARBA" id="ARBA00022982"/>
    </source>
</evidence>
<gene>
    <name evidence="10" type="primary">cccA</name>
    <name evidence="10" type="ORF">GCM10011391_27330</name>
</gene>
<evidence type="ECO:0000256" key="5">
    <source>
        <dbReference type="ARBA" id="ARBA00023004"/>
    </source>
</evidence>
<feature type="binding site" description="covalent" evidence="6">
    <location>
        <position position="65"/>
    </location>
    <ligand>
        <name>heme c</name>
        <dbReference type="ChEBI" id="CHEBI:61717"/>
    </ligand>
</feature>
<evidence type="ECO:0000256" key="3">
    <source>
        <dbReference type="ARBA" id="ARBA00022723"/>
    </source>
</evidence>
<feature type="binding site" description="axial binding residue" evidence="7">
    <location>
        <position position="101"/>
    </location>
    <ligand>
        <name>heme c</name>
        <dbReference type="ChEBI" id="CHEBI:61717"/>
    </ligand>
    <ligandPart>
        <name>Fe</name>
        <dbReference type="ChEBI" id="CHEBI:18248"/>
    </ligandPart>
</feature>
<keyword evidence="4" id="KW-0249">Electron transport</keyword>
<dbReference type="GO" id="GO:0020037">
    <property type="term" value="F:heme binding"/>
    <property type="evidence" value="ECO:0007669"/>
    <property type="project" value="InterPro"/>
</dbReference>
<dbReference type="PANTHER" id="PTHR37823">
    <property type="entry name" value="CYTOCHROME C-553-LIKE"/>
    <property type="match status" value="1"/>
</dbReference>
<evidence type="ECO:0000259" key="9">
    <source>
        <dbReference type="PROSITE" id="PS51007"/>
    </source>
</evidence>
<dbReference type="Gene3D" id="1.10.760.10">
    <property type="entry name" value="Cytochrome c-like domain"/>
    <property type="match status" value="1"/>
</dbReference>
<feature type="transmembrane region" description="Helical" evidence="8">
    <location>
        <begin position="6"/>
        <end position="28"/>
    </location>
</feature>
<reference evidence="10" key="2">
    <citation type="submission" date="2020-09" db="EMBL/GenBank/DDBJ databases">
        <authorList>
            <person name="Sun Q."/>
            <person name="Zhou Y."/>
        </authorList>
    </citation>
    <scope>NUCLEOTIDE SEQUENCE</scope>
    <source>
        <strain evidence="10">CGMCC 1.15371</strain>
    </source>
</reference>
<dbReference type="InterPro" id="IPR036909">
    <property type="entry name" value="Cyt_c-like_dom_sf"/>
</dbReference>
<keyword evidence="1" id="KW-0813">Transport</keyword>
<dbReference type="Proteomes" id="UP000628775">
    <property type="component" value="Unassembled WGS sequence"/>
</dbReference>
<evidence type="ECO:0000256" key="8">
    <source>
        <dbReference type="SAM" id="Phobius"/>
    </source>
</evidence>
<comment type="caution">
    <text evidence="10">The sequence shown here is derived from an EMBL/GenBank/DDBJ whole genome shotgun (WGS) entry which is preliminary data.</text>
</comment>
<dbReference type="GO" id="GO:0016020">
    <property type="term" value="C:membrane"/>
    <property type="evidence" value="ECO:0007669"/>
    <property type="project" value="InterPro"/>
</dbReference>
<protein>
    <submittedName>
        <fullName evidence="10">Cytochrome c</fullName>
    </submittedName>
</protein>
<keyword evidence="8" id="KW-1133">Transmembrane helix</keyword>
<reference evidence="10" key="1">
    <citation type="journal article" date="2014" name="Int. J. Syst. Evol. Microbiol.">
        <title>Complete genome sequence of Corynebacterium casei LMG S-19264T (=DSM 44701T), isolated from a smear-ripened cheese.</title>
        <authorList>
            <consortium name="US DOE Joint Genome Institute (JGI-PGF)"/>
            <person name="Walter F."/>
            <person name="Albersmeier A."/>
            <person name="Kalinowski J."/>
            <person name="Ruckert C."/>
        </authorList>
    </citation>
    <scope>NUCLEOTIDE SEQUENCE</scope>
    <source>
        <strain evidence="10">CGMCC 1.15371</strain>
    </source>
</reference>
<keyword evidence="2 6" id="KW-0349">Heme</keyword>
<dbReference type="AlphaFoldDB" id="A0A8J2YJ83"/>
<feature type="binding site" description="axial binding residue" evidence="7">
    <location>
        <position position="66"/>
    </location>
    <ligand>
        <name>heme c</name>
        <dbReference type="ChEBI" id="CHEBI:61717"/>
    </ligand>
    <ligandPart>
        <name>Fe</name>
        <dbReference type="ChEBI" id="CHEBI:18248"/>
    </ligandPart>
</feature>
<dbReference type="GO" id="GO:0005506">
    <property type="term" value="F:iron ion binding"/>
    <property type="evidence" value="ECO:0007669"/>
    <property type="project" value="InterPro"/>
</dbReference>
<evidence type="ECO:0000256" key="1">
    <source>
        <dbReference type="ARBA" id="ARBA00022448"/>
    </source>
</evidence>
<keyword evidence="11" id="KW-1185">Reference proteome</keyword>
<feature type="binding site" description="covalent" evidence="6">
    <location>
        <position position="62"/>
    </location>
    <ligand>
        <name>heme c</name>
        <dbReference type="ChEBI" id="CHEBI:61717"/>
    </ligand>
</feature>
<evidence type="ECO:0000313" key="11">
    <source>
        <dbReference type="Proteomes" id="UP000628775"/>
    </source>
</evidence>
<evidence type="ECO:0000313" key="10">
    <source>
        <dbReference type="EMBL" id="GGE47044.1"/>
    </source>
</evidence>
<dbReference type="Pfam" id="PF13442">
    <property type="entry name" value="Cytochrome_CBB3"/>
    <property type="match status" value="1"/>
</dbReference>
<organism evidence="10 11">
    <name type="scientific">Pullulanibacillus camelliae</name>
    <dbReference type="NCBI Taxonomy" id="1707096"/>
    <lineage>
        <taxon>Bacteria</taxon>
        <taxon>Bacillati</taxon>
        <taxon>Bacillota</taxon>
        <taxon>Bacilli</taxon>
        <taxon>Bacillales</taxon>
        <taxon>Sporolactobacillaceae</taxon>
        <taxon>Pullulanibacillus</taxon>
    </lineage>
</organism>
<feature type="domain" description="Cytochrome c" evidence="9">
    <location>
        <begin position="49"/>
        <end position="122"/>
    </location>
</feature>
<keyword evidence="8" id="KW-0812">Transmembrane</keyword>
<keyword evidence="5 7" id="KW-0408">Iron</keyword>
<name>A0A8J2YJ83_9BACL</name>
<keyword evidence="8" id="KW-0472">Membrane</keyword>
<keyword evidence="3 7" id="KW-0479">Metal-binding</keyword>
<dbReference type="PIRSF" id="PIRSF000025">
    <property type="entry name" value="Cytc_Bsub_c550"/>
    <property type="match status" value="1"/>
</dbReference>
<evidence type="ECO:0000256" key="2">
    <source>
        <dbReference type="ARBA" id="ARBA00022617"/>
    </source>
</evidence>
<dbReference type="SUPFAM" id="SSF46626">
    <property type="entry name" value="Cytochrome c"/>
    <property type="match status" value="1"/>
</dbReference>
<dbReference type="EMBL" id="BMIR01000013">
    <property type="protein sequence ID" value="GGE47044.1"/>
    <property type="molecule type" value="Genomic_DNA"/>
</dbReference>
<dbReference type="InterPro" id="IPR051811">
    <property type="entry name" value="Cytochrome_c550/c551-like"/>
</dbReference>
<proteinExistence type="predicted"/>
<accession>A0A8J2YJ83</accession>
<comment type="PTM">
    <text evidence="6">Binds 1 heme c group covalently per subunit.</text>
</comment>
<dbReference type="RefSeq" id="WP_188695129.1">
    <property type="nucleotide sequence ID" value="NZ_BMIR01000013.1"/>
</dbReference>
<dbReference type="InterPro" id="IPR009056">
    <property type="entry name" value="Cyt_c-like_dom"/>
</dbReference>
<dbReference type="PANTHER" id="PTHR37823:SF2">
    <property type="entry name" value="CYTOCHROME C-550"/>
    <property type="match status" value="1"/>
</dbReference>
<dbReference type="InterPro" id="IPR012218">
    <property type="entry name" value="Cyt_c_BACSU-c550-type"/>
</dbReference>
<dbReference type="PROSITE" id="PS51007">
    <property type="entry name" value="CYTC"/>
    <property type="match status" value="1"/>
</dbReference>